<protein>
    <submittedName>
        <fullName evidence="3">Uncharacterized protein</fullName>
    </submittedName>
</protein>
<name>A0A318SWX1_9RHOB</name>
<evidence type="ECO:0000256" key="1">
    <source>
        <dbReference type="PROSITE-ProRule" id="PRU00339"/>
    </source>
</evidence>
<dbReference type="InterPro" id="IPR011990">
    <property type="entry name" value="TPR-like_helical_dom_sf"/>
</dbReference>
<organism evidence="3 4">
    <name type="scientific">Pseudoroseicyclus aestuarii</name>
    <dbReference type="NCBI Taxonomy" id="1795041"/>
    <lineage>
        <taxon>Bacteria</taxon>
        <taxon>Pseudomonadati</taxon>
        <taxon>Pseudomonadota</taxon>
        <taxon>Alphaproteobacteria</taxon>
        <taxon>Rhodobacterales</taxon>
        <taxon>Paracoccaceae</taxon>
        <taxon>Pseudoroseicyclus</taxon>
    </lineage>
</organism>
<reference evidence="3 4" key="1">
    <citation type="submission" date="2018-06" db="EMBL/GenBank/DDBJ databases">
        <title>Genomic Encyclopedia of Type Strains, Phase III (KMG-III): the genomes of soil and plant-associated and newly described type strains.</title>
        <authorList>
            <person name="Whitman W."/>
        </authorList>
    </citation>
    <scope>NUCLEOTIDE SEQUENCE [LARGE SCALE GENOMIC DNA]</scope>
    <source>
        <strain evidence="3 4">CECT 9025</strain>
    </source>
</reference>
<dbReference type="EMBL" id="QJTE01000001">
    <property type="protein sequence ID" value="PYE85825.1"/>
    <property type="molecule type" value="Genomic_DNA"/>
</dbReference>
<feature type="repeat" description="TPR" evidence="1">
    <location>
        <begin position="104"/>
        <end position="137"/>
    </location>
</feature>
<dbReference type="SUPFAM" id="SSF48452">
    <property type="entry name" value="TPR-like"/>
    <property type="match status" value="1"/>
</dbReference>
<proteinExistence type="predicted"/>
<dbReference type="InterPro" id="IPR019734">
    <property type="entry name" value="TPR_rpt"/>
</dbReference>
<evidence type="ECO:0000313" key="3">
    <source>
        <dbReference type="EMBL" id="PYE85825.1"/>
    </source>
</evidence>
<keyword evidence="1" id="KW-0802">TPR repeat</keyword>
<feature type="signal peptide" evidence="2">
    <location>
        <begin position="1"/>
        <end position="24"/>
    </location>
</feature>
<dbReference type="Pfam" id="PF14559">
    <property type="entry name" value="TPR_19"/>
    <property type="match status" value="1"/>
</dbReference>
<feature type="chain" id="PRO_5016246076" evidence="2">
    <location>
        <begin position="25"/>
        <end position="190"/>
    </location>
</feature>
<keyword evidence="4" id="KW-1185">Reference proteome</keyword>
<dbReference type="SMART" id="SM00028">
    <property type="entry name" value="TPR"/>
    <property type="match status" value="3"/>
</dbReference>
<dbReference type="PROSITE" id="PS50005">
    <property type="entry name" value="TPR"/>
    <property type="match status" value="1"/>
</dbReference>
<comment type="caution">
    <text evidence="3">The sequence shown here is derived from an EMBL/GenBank/DDBJ whole genome shotgun (WGS) entry which is preliminary data.</text>
</comment>
<keyword evidence="2" id="KW-0732">Signal</keyword>
<sequence length="190" mass="20691">MKPDVRSRLSRPLALICVATSLFAAAPAGALDQARVEDLLAELQQAEPEQAERLVAQLRAEWSKSGSATIDLLVDRGRAALEEGDVLTAAEHLTAAIDHDPDFAEAYQLRATAYYLGDRIGPALDDLRQALVLNPDNFDTMKGVATLLEELERPEDAQEVWMRITALNPHDPEAEAALARLERSLGGQPT</sequence>
<accession>A0A318SWX1</accession>
<dbReference type="PANTHER" id="PTHR44523:SF1">
    <property type="entry name" value="TETRATRICOPEPTIDE REPEAT PROTEIN 13"/>
    <property type="match status" value="1"/>
</dbReference>
<dbReference type="Proteomes" id="UP000248311">
    <property type="component" value="Unassembled WGS sequence"/>
</dbReference>
<evidence type="ECO:0000313" key="4">
    <source>
        <dbReference type="Proteomes" id="UP000248311"/>
    </source>
</evidence>
<dbReference type="PANTHER" id="PTHR44523">
    <property type="entry name" value="TETRATRICOPEPTIDE REPEAT PROTEIN 13"/>
    <property type="match status" value="1"/>
</dbReference>
<gene>
    <name evidence="3" type="ORF">DFP88_101498</name>
</gene>
<evidence type="ECO:0000256" key="2">
    <source>
        <dbReference type="SAM" id="SignalP"/>
    </source>
</evidence>
<dbReference type="AlphaFoldDB" id="A0A318SWX1"/>
<dbReference type="Gene3D" id="1.25.40.10">
    <property type="entry name" value="Tetratricopeptide repeat domain"/>
    <property type="match status" value="1"/>
</dbReference>